<dbReference type="PANTHER" id="PTHR33744:SF1">
    <property type="entry name" value="DNA-BINDING TRANSCRIPTIONAL ACTIVATOR ADER"/>
    <property type="match status" value="1"/>
</dbReference>
<protein>
    <recommendedName>
        <fullName evidence="8">PucR family transcriptional regulator</fullName>
    </recommendedName>
</protein>
<dbReference type="Proteomes" id="UP001428817">
    <property type="component" value="Unassembled WGS sequence"/>
</dbReference>
<dbReference type="RefSeq" id="WP_185060832.1">
    <property type="nucleotide sequence ID" value="NZ_BAABJP010000029.1"/>
</dbReference>
<comment type="similarity">
    <text evidence="1">Belongs to the CdaR family.</text>
</comment>
<evidence type="ECO:0000259" key="5">
    <source>
        <dbReference type="Pfam" id="PF17853"/>
    </source>
</evidence>
<feature type="domain" description="RsbT co-antagonist protein RsbRD N-terminal" evidence="4">
    <location>
        <begin position="49"/>
        <end position="188"/>
    </location>
</feature>
<dbReference type="Pfam" id="PF17853">
    <property type="entry name" value="GGDEF_2"/>
    <property type="match status" value="1"/>
</dbReference>
<feature type="domain" description="CdaR GGDEF-like" evidence="5">
    <location>
        <begin position="201"/>
        <end position="324"/>
    </location>
</feature>
<keyword evidence="7" id="KW-1185">Reference proteome</keyword>
<dbReference type="Pfam" id="PF13556">
    <property type="entry name" value="HTH_30"/>
    <property type="match status" value="1"/>
</dbReference>
<evidence type="ECO:0000259" key="3">
    <source>
        <dbReference type="Pfam" id="PF13556"/>
    </source>
</evidence>
<dbReference type="InterPro" id="IPR041522">
    <property type="entry name" value="CdaR_GGDEF"/>
</dbReference>
<dbReference type="PANTHER" id="PTHR33744">
    <property type="entry name" value="CARBOHYDRATE DIACID REGULATOR"/>
    <property type="match status" value="1"/>
</dbReference>
<dbReference type="Pfam" id="PF14361">
    <property type="entry name" value="RsbRD_N"/>
    <property type="match status" value="1"/>
</dbReference>
<reference evidence="7" key="1">
    <citation type="journal article" date="2019" name="Int. J. Syst. Evol. Microbiol.">
        <title>The Global Catalogue of Microorganisms (GCM) 10K type strain sequencing project: providing services to taxonomists for standard genome sequencing and annotation.</title>
        <authorList>
            <consortium name="The Broad Institute Genomics Platform"/>
            <consortium name="The Broad Institute Genome Sequencing Center for Infectious Disease"/>
            <person name="Wu L."/>
            <person name="Ma J."/>
        </authorList>
    </citation>
    <scope>NUCLEOTIDE SEQUENCE [LARGE SCALE GENOMIC DNA]</scope>
    <source>
        <strain evidence="7">JCM 18303</strain>
    </source>
</reference>
<feature type="domain" description="PucR C-terminal helix-turn-helix" evidence="3">
    <location>
        <begin position="375"/>
        <end position="429"/>
    </location>
</feature>
<evidence type="ECO:0000256" key="1">
    <source>
        <dbReference type="ARBA" id="ARBA00006754"/>
    </source>
</evidence>
<proteinExistence type="inferred from homology"/>
<evidence type="ECO:0000256" key="2">
    <source>
        <dbReference type="SAM" id="MobiDB-lite"/>
    </source>
</evidence>
<gene>
    <name evidence="6" type="ORF">GCM10023321_49710</name>
</gene>
<dbReference type="InterPro" id="IPR025736">
    <property type="entry name" value="PucR_C-HTH_dom"/>
</dbReference>
<dbReference type="InterPro" id="IPR051448">
    <property type="entry name" value="CdaR-like_regulators"/>
</dbReference>
<dbReference type="InterPro" id="IPR042070">
    <property type="entry name" value="PucR_C-HTH_sf"/>
</dbReference>
<sequence length="440" mass="47642">MSDTHGAWVVRLDTDGGPGALEPTCSAATVQEFELPLGAGAVRWAVRSAAAITETVAALLPSFSDVPGARTTLRMGVEGGVLGILASIQGSTPVDPKRTPEAEQSARDFVHRGIPLVDVWSGVRYAHRELLGLLIELVTTLVPADRAAAEIAHATRLSFEFVDSLVRDLGAAYSSETERWHATAAAVREELVRAVLDEAPVDLNAAVTTLRYRLANRYHLALVLWPEDVSTDRVATYLQDAAVGYLAAAGAQETLLVPQGRARLWAWGNRPTPFEPEAEPRARRSPEPGRRALPEGVRISVGTPERDVAGFRHGHADAVEAYRVAQAFRHLDAAVVHFAAVELLALVTEDAARVSRFLARELGGLAAGDPATRDLRRTVRVYLDSHSAQTAAGRLFVARNTVNYRLRRAEQLRGRPLTERQLELGVALMLAEATQQARPS</sequence>
<feature type="compositionally biased region" description="Basic and acidic residues" evidence="2">
    <location>
        <begin position="278"/>
        <end position="293"/>
    </location>
</feature>
<evidence type="ECO:0000259" key="4">
    <source>
        <dbReference type="Pfam" id="PF14361"/>
    </source>
</evidence>
<dbReference type="Gene3D" id="1.10.10.2840">
    <property type="entry name" value="PucR C-terminal helix-turn-helix domain"/>
    <property type="match status" value="1"/>
</dbReference>
<accession>A0ABP9QK77</accession>
<evidence type="ECO:0008006" key="8">
    <source>
        <dbReference type="Google" id="ProtNLM"/>
    </source>
</evidence>
<comment type="caution">
    <text evidence="6">The sequence shown here is derived from an EMBL/GenBank/DDBJ whole genome shotgun (WGS) entry which is preliminary data.</text>
</comment>
<dbReference type="InterPro" id="IPR025751">
    <property type="entry name" value="RsbRD_N_dom"/>
</dbReference>
<feature type="region of interest" description="Disordered" evidence="2">
    <location>
        <begin position="275"/>
        <end position="294"/>
    </location>
</feature>
<evidence type="ECO:0000313" key="7">
    <source>
        <dbReference type="Proteomes" id="UP001428817"/>
    </source>
</evidence>
<evidence type="ECO:0000313" key="6">
    <source>
        <dbReference type="EMBL" id="GAA5163203.1"/>
    </source>
</evidence>
<organism evidence="6 7">
    <name type="scientific">Pseudonocardia eucalypti</name>
    <dbReference type="NCBI Taxonomy" id="648755"/>
    <lineage>
        <taxon>Bacteria</taxon>
        <taxon>Bacillati</taxon>
        <taxon>Actinomycetota</taxon>
        <taxon>Actinomycetes</taxon>
        <taxon>Pseudonocardiales</taxon>
        <taxon>Pseudonocardiaceae</taxon>
        <taxon>Pseudonocardia</taxon>
    </lineage>
</organism>
<dbReference type="EMBL" id="BAABJP010000029">
    <property type="protein sequence ID" value="GAA5163203.1"/>
    <property type="molecule type" value="Genomic_DNA"/>
</dbReference>
<name>A0ABP9QK77_9PSEU</name>